<dbReference type="InterPro" id="IPR027417">
    <property type="entry name" value="P-loop_NTPase"/>
</dbReference>
<dbReference type="CDD" id="cd18139">
    <property type="entry name" value="HLD_clamp_RarA"/>
    <property type="match status" value="1"/>
</dbReference>
<dbReference type="InterPro" id="IPR003593">
    <property type="entry name" value="AAA+_ATPase"/>
</dbReference>
<dbReference type="EMBL" id="CP002028">
    <property type="protein sequence ID" value="ADG82765.1"/>
    <property type="molecule type" value="Genomic_DNA"/>
</dbReference>
<dbReference type="GO" id="GO:0003677">
    <property type="term" value="F:DNA binding"/>
    <property type="evidence" value="ECO:0007669"/>
    <property type="project" value="InterPro"/>
</dbReference>
<dbReference type="InterPro" id="IPR008921">
    <property type="entry name" value="DNA_pol3_clamp-load_cplx_C"/>
</dbReference>
<dbReference type="Pfam" id="PF00004">
    <property type="entry name" value="AAA"/>
    <property type="match status" value="1"/>
</dbReference>
<evidence type="ECO:0000256" key="4">
    <source>
        <dbReference type="ARBA" id="ARBA00022840"/>
    </source>
</evidence>
<feature type="domain" description="AAA+ ATPase" evidence="5">
    <location>
        <begin position="51"/>
        <end position="170"/>
    </location>
</feature>
<dbReference type="Proteomes" id="UP000002377">
    <property type="component" value="Chromosome"/>
</dbReference>
<name>D5X845_THEPJ</name>
<proteinExistence type="inferred from homology"/>
<dbReference type="Gene3D" id="1.20.272.10">
    <property type="match status" value="1"/>
</dbReference>
<dbReference type="Pfam" id="PF16193">
    <property type="entry name" value="AAA_assoc_2"/>
    <property type="match status" value="1"/>
</dbReference>
<dbReference type="GO" id="GO:0005524">
    <property type="term" value="F:ATP binding"/>
    <property type="evidence" value="ECO:0007669"/>
    <property type="project" value="UniProtKB-KW"/>
</dbReference>
<organism evidence="6 7">
    <name type="scientific">Thermincola potens (strain JR)</name>
    <dbReference type="NCBI Taxonomy" id="635013"/>
    <lineage>
        <taxon>Bacteria</taxon>
        <taxon>Bacillati</taxon>
        <taxon>Bacillota</taxon>
        <taxon>Clostridia</taxon>
        <taxon>Eubacteriales</taxon>
        <taxon>Thermincolaceae</taxon>
        <taxon>Thermincola</taxon>
    </lineage>
</organism>
<dbReference type="STRING" id="635013.TherJR_1916"/>
<dbReference type="PANTHER" id="PTHR13779">
    <property type="entry name" value="WERNER HELICASE-INTERACTING PROTEIN 1 FAMILY MEMBER"/>
    <property type="match status" value="1"/>
</dbReference>
<dbReference type="Gene3D" id="1.10.3710.10">
    <property type="entry name" value="DNA polymerase III clamp loader subunits, C-terminal domain"/>
    <property type="match status" value="1"/>
</dbReference>
<dbReference type="FunFam" id="1.10.8.60:FF:000029">
    <property type="entry name" value="Replication-associated recombination protein A"/>
    <property type="match status" value="1"/>
</dbReference>
<dbReference type="KEGG" id="tjr:TherJR_1916"/>
<dbReference type="AlphaFoldDB" id="D5X845"/>
<evidence type="ECO:0000256" key="1">
    <source>
        <dbReference type="ARBA" id="ARBA00008959"/>
    </source>
</evidence>
<reference evidence="6" key="1">
    <citation type="submission" date="2010-05" db="EMBL/GenBank/DDBJ databases">
        <title>Complete sequence of Thermincola sp. JR.</title>
        <authorList>
            <consortium name="US DOE Joint Genome Institute"/>
            <person name="Lucas S."/>
            <person name="Copeland A."/>
            <person name="Lapidus A."/>
            <person name="Cheng J.-F."/>
            <person name="Bruce D."/>
            <person name="Goodwin L."/>
            <person name="Pitluck S."/>
            <person name="Chertkov O."/>
            <person name="Detter J.C."/>
            <person name="Han C."/>
            <person name="Tapia R."/>
            <person name="Land M."/>
            <person name="Hauser L."/>
            <person name="Kyrpides N."/>
            <person name="Mikhailova N."/>
            <person name="Hazen T.C."/>
            <person name="Woyke T."/>
        </authorList>
    </citation>
    <scope>NUCLEOTIDE SEQUENCE [LARGE SCALE GENOMIC DNA]</scope>
    <source>
        <strain evidence="6">JR</strain>
    </source>
</reference>
<evidence type="ECO:0000313" key="7">
    <source>
        <dbReference type="Proteomes" id="UP000002377"/>
    </source>
</evidence>
<dbReference type="RefSeq" id="WP_013120775.1">
    <property type="nucleotide sequence ID" value="NC_014152.1"/>
</dbReference>
<dbReference type="Gene3D" id="3.40.50.300">
    <property type="entry name" value="P-loop containing nucleotide triphosphate hydrolases"/>
    <property type="match status" value="1"/>
</dbReference>
<dbReference type="InterPro" id="IPR032423">
    <property type="entry name" value="AAA_assoc_2"/>
</dbReference>
<dbReference type="Pfam" id="PF12002">
    <property type="entry name" value="MgsA_C"/>
    <property type="match status" value="1"/>
</dbReference>
<dbReference type="SUPFAM" id="SSF48019">
    <property type="entry name" value="post-AAA+ oligomerization domain-like"/>
    <property type="match status" value="1"/>
</dbReference>
<accession>D5X845</accession>
<dbReference type="FunFam" id="1.20.272.10:FF:000001">
    <property type="entry name" value="Putative AAA family ATPase"/>
    <property type="match status" value="1"/>
</dbReference>
<dbReference type="GO" id="GO:0017116">
    <property type="term" value="F:single-stranded DNA helicase activity"/>
    <property type="evidence" value="ECO:0007669"/>
    <property type="project" value="TreeGrafter"/>
</dbReference>
<dbReference type="HOGENOM" id="CLU_017985_0_3_9"/>
<dbReference type="GO" id="GO:0000731">
    <property type="term" value="P:DNA synthesis involved in DNA repair"/>
    <property type="evidence" value="ECO:0007669"/>
    <property type="project" value="TreeGrafter"/>
</dbReference>
<gene>
    <name evidence="6" type="ordered locus">TherJR_1916</name>
</gene>
<dbReference type="SUPFAM" id="SSF52540">
    <property type="entry name" value="P-loop containing nucleoside triphosphate hydrolases"/>
    <property type="match status" value="1"/>
</dbReference>
<evidence type="ECO:0000256" key="3">
    <source>
        <dbReference type="ARBA" id="ARBA00022741"/>
    </source>
</evidence>
<protein>
    <recommendedName>
        <fullName evidence="2">Replication-associated recombination protein A</fullName>
    </recommendedName>
</protein>
<dbReference type="PANTHER" id="PTHR13779:SF7">
    <property type="entry name" value="ATPASE WRNIP1"/>
    <property type="match status" value="1"/>
</dbReference>
<evidence type="ECO:0000313" key="6">
    <source>
        <dbReference type="EMBL" id="ADG82765.1"/>
    </source>
</evidence>
<evidence type="ECO:0000259" key="5">
    <source>
        <dbReference type="SMART" id="SM00382"/>
    </source>
</evidence>
<sequence>MDLFELNRQNQLKKEAPLAVRMRPRTLDEFVGQEQIVGPGKLLRRAIEADQLSSVIFYGPPGTGKTTLAKVIANTTKAFFVQVNAVTSGVAELREVIQNAKERLGMYGQRTILFIDEIHRFNKSQQDALLPYVEDGTIILIGATTENPYFEVNAPLRSRSRIFKFESLSNDDIRKLLWRALQDKEAGLGNYKVDLTEEALEHLVDISSGDARTALNALELAVLTTAPDEKGVRKITLEVAEESIQKRAVLYDKSGDYHYDVISAFIKSIRGSDPDAALYWYARMTHAGEDQRFIVRRLIVHASEDIGMADPQAMLMAHAAWNALETVGMPEARIPIAQCIIYLATAPKSNSVICAVDKALADAEKERAGEVPPHLRDTHYKGARELGHKGYLYPHDYPGHYVDQQYMPDNLVGRQYYHPSDQGLEVEIKGRLWRLKGGITHPEKG</sequence>
<comment type="similarity">
    <text evidence="1">Belongs to the AAA ATPase family. RarA/MGS1/WRNIP1 subfamily.</text>
</comment>
<dbReference type="SMART" id="SM00382">
    <property type="entry name" value="AAA"/>
    <property type="match status" value="1"/>
</dbReference>
<dbReference type="FunFam" id="3.40.50.300:FF:000345">
    <property type="entry name" value="AAA family ATPase"/>
    <property type="match status" value="1"/>
</dbReference>
<dbReference type="GO" id="GO:0016887">
    <property type="term" value="F:ATP hydrolysis activity"/>
    <property type="evidence" value="ECO:0007669"/>
    <property type="project" value="InterPro"/>
</dbReference>
<dbReference type="InterPro" id="IPR051314">
    <property type="entry name" value="AAA_ATPase_RarA/MGS1/WRNIP1"/>
</dbReference>
<dbReference type="CDD" id="cd00009">
    <property type="entry name" value="AAA"/>
    <property type="match status" value="1"/>
</dbReference>
<dbReference type="OrthoDB" id="9778364at2"/>
<keyword evidence="4" id="KW-0067">ATP-binding</keyword>
<dbReference type="NCBIfam" id="NF009881">
    <property type="entry name" value="PRK13341.1-2"/>
    <property type="match status" value="1"/>
</dbReference>
<dbReference type="eggNOG" id="COG2256">
    <property type="taxonomic scope" value="Bacteria"/>
</dbReference>
<dbReference type="GO" id="GO:0006261">
    <property type="term" value="P:DNA-templated DNA replication"/>
    <property type="evidence" value="ECO:0007669"/>
    <property type="project" value="TreeGrafter"/>
</dbReference>
<dbReference type="InterPro" id="IPR003959">
    <property type="entry name" value="ATPase_AAA_core"/>
</dbReference>
<keyword evidence="7" id="KW-1185">Reference proteome</keyword>
<dbReference type="InterPro" id="IPR021886">
    <property type="entry name" value="MgsA_C"/>
</dbReference>
<dbReference type="FunFam" id="1.10.3710.10:FF:000003">
    <property type="entry name" value="ATPase, AAA family protein"/>
    <property type="match status" value="1"/>
</dbReference>
<dbReference type="GO" id="GO:0008047">
    <property type="term" value="F:enzyme activator activity"/>
    <property type="evidence" value="ECO:0007669"/>
    <property type="project" value="TreeGrafter"/>
</dbReference>
<evidence type="ECO:0000256" key="2">
    <source>
        <dbReference type="ARBA" id="ARBA00020776"/>
    </source>
</evidence>
<dbReference type="Gene3D" id="1.10.8.60">
    <property type="match status" value="1"/>
</dbReference>
<keyword evidence="3" id="KW-0547">Nucleotide-binding</keyword>